<accession>S4NZF6</accession>
<feature type="non-terminal residue" evidence="1">
    <location>
        <position position="1"/>
    </location>
</feature>
<proteinExistence type="predicted"/>
<organism evidence="1">
    <name type="scientific">Pararge aegeria</name>
    <name type="common">speckled wood butterfly</name>
    <dbReference type="NCBI Taxonomy" id="116150"/>
    <lineage>
        <taxon>Eukaryota</taxon>
        <taxon>Metazoa</taxon>
        <taxon>Ecdysozoa</taxon>
        <taxon>Arthropoda</taxon>
        <taxon>Hexapoda</taxon>
        <taxon>Insecta</taxon>
        <taxon>Pterygota</taxon>
        <taxon>Neoptera</taxon>
        <taxon>Endopterygota</taxon>
        <taxon>Lepidoptera</taxon>
        <taxon>Glossata</taxon>
        <taxon>Ditrysia</taxon>
        <taxon>Papilionoidea</taxon>
        <taxon>Nymphalidae</taxon>
        <taxon>Satyrinae</taxon>
        <taxon>Satyrini</taxon>
        <taxon>Parargina</taxon>
        <taxon>Pararge</taxon>
    </lineage>
</organism>
<dbReference type="AlphaFoldDB" id="S4NZF6"/>
<sequence>CLHSEKSKKNSLLFFAQRNQMHKNHILKLKYTVLCSYVHILIVVDGRSSIIEDVVARSPLHSLVASFHTCRERRDWDNCILIC</sequence>
<protein>
    <submittedName>
        <fullName evidence="1">Uncharacterized protein</fullName>
    </submittedName>
</protein>
<reference evidence="1" key="2">
    <citation type="submission" date="2013-05" db="EMBL/GenBank/DDBJ databases">
        <authorList>
            <person name="Carter J.-M."/>
            <person name="Baker S.C."/>
            <person name="Pink R."/>
            <person name="Carter D.R.F."/>
            <person name="Collins A."/>
            <person name="Tomlin J."/>
            <person name="Gibbs M."/>
            <person name="Breuker C.J."/>
        </authorList>
    </citation>
    <scope>NUCLEOTIDE SEQUENCE</scope>
    <source>
        <tissue evidence="1">Ovary</tissue>
    </source>
</reference>
<name>S4NZF6_9NEOP</name>
<reference evidence="1" key="1">
    <citation type="journal article" date="2013" name="BMC Genomics">
        <title>Unscrambling butterfly oogenesis.</title>
        <authorList>
            <person name="Carter J.M."/>
            <person name="Baker S.C."/>
            <person name="Pink R."/>
            <person name="Carter D.R."/>
            <person name="Collins A."/>
            <person name="Tomlin J."/>
            <person name="Gibbs M."/>
            <person name="Breuker C.J."/>
        </authorList>
    </citation>
    <scope>NUCLEOTIDE SEQUENCE</scope>
    <source>
        <tissue evidence="1">Ovary</tissue>
    </source>
</reference>
<evidence type="ECO:0000313" key="1">
    <source>
        <dbReference type="EMBL" id="JAA82734.1"/>
    </source>
</evidence>
<feature type="non-terminal residue" evidence="1">
    <location>
        <position position="83"/>
    </location>
</feature>
<dbReference type="EMBL" id="GAIX01009826">
    <property type="protein sequence ID" value="JAA82734.1"/>
    <property type="molecule type" value="Transcribed_RNA"/>
</dbReference>